<dbReference type="PROSITE" id="PS50088">
    <property type="entry name" value="ANK_REPEAT"/>
    <property type="match status" value="2"/>
</dbReference>
<evidence type="ECO:0000256" key="3">
    <source>
        <dbReference type="PROSITE-ProRule" id="PRU00023"/>
    </source>
</evidence>
<organism evidence="4 5">
    <name type="scientific">Penicillium olsonii</name>
    <dbReference type="NCBI Taxonomy" id="99116"/>
    <lineage>
        <taxon>Eukaryota</taxon>
        <taxon>Fungi</taxon>
        <taxon>Dikarya</taxon>
        <taxon>Ascomycota</taxon>
        <taxon>Pezizomycotina</taxon>
        <taxon>Eurotiomycetes</taxon>
        <taxon>Eurotiomycetidae</taxon>
        <taxon>Eurotiales</taxon>
        <taxon>Aspergillaceae</taxon>
        <taxon>Penicillium</taxon>
    </lineage>
</organism>
<dbReference type="Gene3D" id="1.25.40.20">
    <property type="entry name" value="Ankyrin repeat-containing domain"/>
    <property type="match status" value="3"/>
</dbReference>
<dbReference type="EMBL" id="CAJVOS010000021">
    <property type="protein sequence ID" value="CAG8085338.1"/>
    <property type="molecule type" value="Genomic_DNA"/>
</dbReference>
<sequence>MNTMDSLMSCLEGVSAPKPIAITEDMTPNTAFSSGIPRTFLFDSDQTQSKYAESLGALLALEISKSDITSQQKIEVLSILAKIKASVEIKSVASNGGKTALTSAVEANDLNLVAWLLDHDADIDATDNAGHSALSYAVSSNNVSMVRVLLGRGPLLNILDKAGKTVLELAAHNIKLVEILLDAGADIELQNGKSLTLLDTAVVERNTELVQLLVARGAILQRDTSLHITVDAHVVGASSFDGIQAPNSPSGVHIAILLTPGLSQPVLMRLPTSFKLGAKAVHEIAPLGLALDESSLNLGYHSSQEVKLSENKRTVRTAQAERYQGTEAGTTEPPVDEGTALLSQENKDIALNEACESLNANMITKLLTAGANPDADIPGKTNATITVCCESPVFGRFSGKNHLAIQALIDHGVDLNTGYEGRLPNMLSAAALNLEASSVKFLLENGADPFFGDSVERLPVHFAAGNTFSDTLGEILDRASATMLALDSTQRSPLHFAAQFGNARAVSTILNKIDSPNERRKHVNQPDLDGWTPICWAIRGSKTPNANTEGYLETMKLLLKHGADIAIRFPTGSESQAAVTTPWHIANLYNVEPQMLDLIRREIELVSPGETVRPRWKQPIMTYNKEVGHCAICLSGIRGKAYKCNQRDNFRICHKCYGIRHAFVYIRPLPDSPGNNFIVEDTFEAVKSPHPEFDSSGVFNHGVNDL</sequence>
<reference evidence="4" key="1">
    <citation type="submission" date="2021-07" db="EMBL/GenBank/DDBJ databases">
        <authorList>
            <person name="Branca A.L. A."/>
        </authorList>
    </citation>
    <scope>NUCLEOTIDE SEQUENCE</scope>
</reference>
<dbReference type="OrthoDB" id="366390at2759"/>
<evidence type="ECO:0000256" key="2">
    <source>
        <dbReference type="ARBA" id="ARBA00023043"/>
    </source>
</evidence>
<dbReference type="Pfam" id="PF13637">
    <property type="entry name" value="Ank_4"/>
    <property type="match status" value="1"/>
</dbReference>
<dbReference type="InterPro" id="IPR002110">
    <property type="entry name" value="Ankyrin_rpt"/>
</dbReference>
<dbReference type="SUPFAM" id="SSF48403">
    <property type="entry name" value="Ankyrin repeat"/>
    <property type="match status" value="2"/>
</dbReference>
<proteinExistence type="predicted"/>
<feature type="repeat" description="ANK" evidence="3">
    <location>
        <begin position="96"/>
        <end position="128"/>
    </location>
</feature>
<dbReference type="PROSITE" id="PS50297">
    <property type="entry name" value="ANK_REP_REGION"/>
    <property type="match status" value="2"/>
</dbReference>
<dbReference type="SUPFAM" id="SSF57850">
    <property type="entry name" value="RING/U-box"/>
    <property type="match status" value="1"/>
</dbReference>
<dbReference type="AlphaFoldDB" id="A0A9W4HPP3"/>
<protein>
    <submittedName>
        <fullName evidence="4">Uncharacterized protein</fullName>
    </submittedName>
</protein>
<feature type="repeat" description="ANK" evidence="3">
    <location>
        <begin position="129"/>
        <end position="161"/>
    </location>
</feature>
<keyword evidence="2 3" id="KW-0040">ANK repeat</keyword>
<evidence type="ECO:0000313" key="5">
    <source>
        <dbReference type="Proteomes" id="UP001153618"/>
    </source>
</evidence>
<dbReference type="Pfam" id="PF12796">
    <property type="entry name" value="Ank_2"/>
    <property type="match status" value="1"/>
</dbReference>
<dbReference type="InterPro" id="IPR036770">
    <property type="entry name" value="Ankyrin_rpt-contain_sf"/>
</dbReference>
<comment type="caution">
    <text evidence="4">The sequence shown here is derived from an EMBL/GenBank/DDBJ whole genome shotgun (WGS) entry which is preliminary data.</text>
</comment>
<keyword evidence="1" id="KW-0677">Repeat</keyword>
<dbReference type="SMART" id="SM00248">
    <property type="entry name" value="ANK"/>
    <property type="match status" value="9"/>
</dbReference>
<gene>
    <name evidence="4" type="ORF">POLS_LOCUS4230</name>
</gene>
<name>A0A9W4HPP3_PENOL</name>
<keyword evidence="5" id="KW-1185">Reference proteome</keyword>
<dbReference type="PANTHER" id="PTHR24198">
    <property type="entry name" value="ANKYRIN REPEAT AND PROTEIN KINASE DOMAIN-CONTAINING PROTEIN"/>
    <property type="match status" value="1"/>
</dbReference>
<dbReference type="Proteomes" id="UP001153618">
    <property type="component" value="Unassembled WGS sequence"/>
</dbReference>
<accession>A0A9W4HPP3</accession>
<evidence type="ECO:0000256" key="1">
    <source>
        <dbReference type="ARBA" id="ARBA00022737"/>
    </source>
</evidence>
<evidence type="ECO:0000313" key="4">
    <source>
        <dbReference type="EMBL" id="CAG8085338.1"/>
    </source>
</evidence>
<dbReference type="PANTHER" id="PTHR24198:SF165">
    <property type="entry name" value="ANKYRIN REPEAT-CONTAINING PROTEIN-RELATED"/>
    <property type="match status" value="1"/>
</dbReference>